<evidence type="ECO:0000313" key="3">
    <source>
        <dbReference type="Proteomes" id="UP000184693"/>
    </source>
</evidence>
<feature type="compositionally biased region" description="Polar residues" evidence="1">
    <location>
        <begin position="223"/>
        <end position="232"/>
    </location>
</feature>
<evidence type="ECO:0000256" key="1">
    <source>
        <dbReference type="SAM" id="MobiDB-lite"/>
    </source>
</evidence>
<reference evidence="2 3" key="1">
    <citation type="submission" date="2016-11" db="EMBL/GenBank/DDBJ databases">
        <authorList>
            <person name="Jaros S."/>
            <person name="Januszkiewicz K."/>
            <person name="Wedrychowicz H."/>
        </authorList>
    </citation>
    <scope>NUCLEOTIDE SEQUENCE [LARGE SCALE GENOMIC DNA]</scope>
    <source>
        <strain evidence="2 3">GAS86</strain>
    </source>
</reference>
<proteinExistence type="predicted"/>
<name>A0A1N6HI49_9BURK</name>
<dbReference type="EMBL" id="FSRM01000001">
    <property type="protein sequence ID" value="SIO19413.1"/>
    <property type="molecule type" value="Genomic_DNA"/>
</dbReference>
<protein>
    <submittedName>
        <fullName evidence="2">Uncharacterized protein</fullName>
    </submittedName>
</protein>
<feature type="region of interest" description="Disordered" evidence="1">
    <location>
        <begin position="393"/>
        <end position="423"/>
    </location>
</feature>
<sequence length="423" mass="45595">MEKKVLVAVAAALMSSVGALHPESARAADAAASAYEDSTVDASLDPGEERVSADADNQARLKDLRYAYFIGYNARAREDSKSYATLGDEVKHPQKQLAAAPLPPATPKPVAERVAPPRRPVAQAAPLRQVSVPAASTKQVPAPVTSPKRVVAARATQSRQVVAQAAPVPLKRVPAQVAPVPQKHVYAQVESVPARRVSVPVAPLKQASVQVTPPKRVEVQTVSLRQVSTRTTPPKLFGAESEPPILIPTQAVTSLPESKSDNDDDAQVTPRRDAQNTQRAAPQYRQTDEESQYAAEQGTQAAQNPQPRQYQSRQPQQYAAAPAYNQVSTEYQQPGGYVGRQYTPPPPPPSRTVPANQYAPAQYQPAYAQSGYVPRPPAQASAQQVVVVGRPPAYPADDEMYTPPELRRQYPAGNGNWNQTVSQ</sequence>
<dbReference type="OrthoDB" id="8995913at2"/>
<evidence type="ECO:0000313" key="2">
    <source>
        <dbReference type="EMBL" id="SIO19413.1"/>
    </source>
</evidence>
<dbReference type="RefSeq" id="WP_074265217.1">
    <property type="nucleotide sequence ID" value="NZ_FSRM01000001.1"/>
</dbReference>
<feature type="compositionally biased region" description="Low complexity" evidence="1">
    <location>
        <begin position="303"/>
        <end position="326"/>
    </location>
</feature>
<gene>
    <name evidence="2" type="ORF">SAMN05444168_3308</name>
</gene>
<organism evidence="2 3">
    <name type="scientific">Paraburkholderia phenazinium</name>
    <dbReference type="NCBI Taxonomy" id="60549"/>
    <lineage>
        <taxon>Bacteria</taxon>
        <taxon>Pseudomonadati</taxon>
        <taxon>Pseudomonadota</taxon>
        <taxon>Betaproteobacteria</taxon>
        <taxon>Burkholderiales</taxon>
        <taxon>Burkholderiaceae</taxon>
        <taxon>Paraburkholderia</taxon>
    </lineage>
</organism>
<dbReference type="AlphaFoldDB" id="A0A1N6HI49"/>
<dbReference type="Proteomes" id="UP000184693">
    <property type="component" value="Unassembled WGS sequence"/>
</dbReference>
<feature type="region of interest" description="Disordered" evidence="1">
    <location>
        <begin position="223"/>
        <end position="362"/>
    </location>
</feature>
<accession>A0A1N6HI49</accession>